<accession>A0A4S8J9B7</accession>
<protein>
    <recommendedName>
        <fullName evidence="4">RRM domain-containing protein</fullName>
    </recommendedName>
</protein>
<feature type="domain" description="RRM" evidence="4">
    <location>
        <begin position="131"/>
        <end position="196"/>
    </location>
</feature>
<evidence type="ECO:0000313" key="6">
    <source>
        <dbReference type="Proteomes" id="UP000317650"/>
    </source>
</evidence>
<dbReference type="GO" id="GO:0003723">
    <property type="term" value="F:RNA binding"/>
    <property type="evidence" value="ECO:0007669"/>
    <property type="project" value="UniProtKB-UniRule"/>
</dbReference>
<comment type="caution">
    <text evidence="5">The sequence shown here is derived from an EMBL/GenBank/DDBJ whole genome shotgun (WGS) entry which is preliminary data.</text>
</comment>
<dbReference type="Pfam" id="PF00076">
    <property type="entry name" value="RRM_1"/>
    <property type="match status" value="1"/>
</dbReference>
<dbReference type="EMBL" id="PYDT01000006">
    <property type="protein sequence ID" value="THU58211.1"/>
    <property type="molecule type" value="Genomic_DNA"/>
</dbReference>
<reference evidence="5 6" key="1">
    <citation type="journal article" date="2019" name="Nat. Plants">
        <title>Genome sequencing of Musa balbisiana reveals subgenome evolution and function divergence in polyploid bananas.</title>
        <authorList>
            <person name="Yao X."/>
        </authorList>
    </citation>
    <scope>NUCLEOTIDE SEQUENCE [LARGE SCALE GENOMIC DNA]</scope>
    <source>
        <strain evidence="6">cv. DH-PKW</strain>
        <tissue evidence="5">Leaves</tissue>
    </source>
</reference>
<keyword evidence="3" id="KW-0812">Transmembrane</keyword>
<keyword evidence="3" id="KW-1133">Transmembrane helix</keyword>
<dbReference type="PROSITE" id="PS50102">
    <property type="entry name" value="RRM"/>
    <property type="match status" value="1"/>
</dbReference>
<dbReference type="PANTHER" id="PTHR10501">
    <property type="entry name" value="U1 SMALL NUCLEAR RIBONUCLEOPROTEIN A/U2 SMALL NUCLEAR RIBONUCLEOPROTEIN B"/>
    <property type="match status" value="1"/>
</dbReference>
<dbReference type="SMART" id="SM00360">
    <property type="entry name" value="RRM"/>
    <property type="match status" value="1"/>
</dbReference>
<organism evidence="5 6">
    <name type="scientific">Musa balbisiana</name>
    <name type="common">Banana</name>
    <dbReference type="NCBI Taxonomy" id="52838"/>
    <lineage>
        <taxon>Eukaryota</taxon>
        <taxon>Viridiplantae</taxon>
        <taxon>Streptophyta</taxon>
        <taxon>Embryophyta</taxon>
        <taxon>Tracheophyta</taxon>
        <taxon>Spermatophyta</taxon>
        <taxon>Magnoliopsida</taxon>
        <taxon>Liliopsida</taxon>
        <taxon>Zingiberales</taxon>
        <taxon>Musaceae</taxon>
        <taxon>Musa</taxon>
    </lineage>
</organism>
<keyword evidence="6" id="KW-1185">Reference proteome</keyword>
<dbReference type="Proteomes" id="UP000317650">
    <property type="component" value="Chromosome 3"/>
</dbReference>
<keyword evidence="3" id="KW-0472">Membrane</keyword>
<dbReference type="InterPro" id="IPR000504">
    <property type="entry name" value="RRM_dom"/>
</dbReference>
<evidence type="ECO:0000256" key="1">
    <source>
        <dbReference type="ARBA" id="ARBA00022884"/>
    </source>
</evidence>
<dbReference type="CDD" id="cd21618">
    <property type="entry name" value="RRM_AtNSRA_like"/>
    <property type="match status" value="1"/>
</dbReference>
<dbReference type="AlphaFoldDB" id="A0A4S8J9B7"/>
<sequence>MADAYWRYGDARHQAAAAAMAPPPATLKRPRAEYQYVPSGSDVFAYYPREDEGTAHPTVRDTESLGASYDRYLRNGISSYGAGESVRPVGGGINNQPIDDRRIISIGSLDGRSAGYGGRRPEPPLPPDASNTLFVEGLPADCTRREVSHIFRPFVGFQEVRLVNKESRHPGADPLVLCFVDFATTAQAAIALEALQVLLLLLSLMLLQKLCACNHVLDSALCCNFPFYGNLRIFRKVQSIRETSVTRHLLDNPFTGKQKEYVDHPVHSPLGHLKLWCLHCSEKIHDGQELLKSYLCLIQVIFAKQLNGEVENRCCVGIQWKFLEWSFGMTSLSKLFATHAEKRWRRFHVWWAFLLVVFEVVTLPLFSSIMIGALGRLVGSSIYNTYSNI</sequence>
<feature type="transmembrane region" description="Helical" evidence="3">
    <location>
        <begin position="349"/>
        <end position="374"/>
    </location>
</feature>
<feature type="transmembrane region" description="Helical" evidence="3">
    <location>
        <begin position="188"/>
        <end position="207"/>
    </location>
</feature>
<name>A0A4S8J9B7_MUSBA</name>
<gene>
    <name evidence="5" type="ORF">C4D60_Mb03t11770</name>
</gene>
<proteinExistence type="predicted"/>
<evidence type="ECO:0000256" key="2">
    <source>
        <dbReference type="PROSITE-ProRule" id="PRU00176"/>
    </source>
</evidence>
<keyword evidence="1 2" id="KW-0694">RNA-binding</keyword>
<evidence type="ECO:0000259" key="4">
    <source>
        <dbReference type="PROSITE" id="PS50102"/>
    </source>
</evidence>
<dbReference type="SUPFAM" id="SSF54928">
    <property type="entry name" value="RNA-binding domain, RBD"/>
    <property type="match status" value="1"/>
</dbReference>
<dbReference type="InterPro" id="IPR035979">
    <property type="entry name" value="RBD_domain_sf"/>
</dbReference>
<dbReference type="InterPro" id="IPR012677">
    <property type="entry name" value="Nucleotide-bd_a/b_plait_sf"/>
</dbReference>
<evidence type="ECO:0000313" key="5">
    <source>
        <dbReference type="EMBL" id="THU58211.1"/>
    </source>
</evidence>
<evidence type="ECO:0000256" key="3">
    <source>
        <dbReference type="SAM" id="Phobius"/>
    </source>
</evidence>
<dbReference type="Gene3D" id="3.30.70.330">
    <property type="match status" value="1"/>
</dbReference>